<evidence type="ECO:0000256" key="3">
    <source>
        <dbReference type="PIRSR" id="PIRSR601461-1"/>
    </source>
</evidence>
<dbReference type="HOGENOM" id="CLU_038846_0_0_1"/>
<dbReference type="Pfam" id="PF00026">
    <property type="entry name" value="Asp"/>
    <property type="match status" value="1"/>
</dbReference>
<dbReference type="eggNOG" id="KOG1339">
    <property type="taxonomic scope" value="Eukaryota"/>
</dbReference>
<name>R7S3J2_PUNST</name>
<keyword evidence="4" id="KW-0645">Protease</keyword>
<dbReference type="KEGG" id="psq:PUNSTDRAFT_139311"/>
<dbReference type="PANTHER" id="PTHR47966">
    <property type="entry name" value="BETA-SITE APP-CLEAVING ENZYME, ISOFORM A-RELATED"/>
    <property type="match status" value="1"/>
</dbReference>
<evidence type="ECO:0000313" key="7">
    <source>
        <dbReference type="EMBL" id="EIN03786.1"/>
    </source>
</evidence>
<dbReference type="PRINTS" id="PR00792">
    <property type="entry name" value="PEPSIN"/>
</dbReference>
<comment type="similarity">
    <text evidence="1 4">Belongs to the peptidase A1 family.</text>
</comment>
<evidence type="ECO:0000256" key="1">
    <source>
        <dbReference type="ARBA" id="ARBA00007447"/>
    </source>
</evidence>
<dbReference type="InterPro" id="IPR021109">
    <property type="entry name" value="Peptidase_aspartic_dom_sf"/>
</dbReference>
<dbReference type="GO" id="GO:0006508">
    <property type="term" value="P:proteolysis"/>
    <property type="evidence" value="ECO:0007669"/>
    <property type="project" value="UniProtKB-KW"/>
</dbReference>
<feature type="active site" evidence="3">
    <location>
        <position position="105"/>
    </location>
</feature>
<proteinExistence type="inferred from homology"/>
<evidence type="ECO:0000259" key="6">
    <source>
        <dbReference type="PROSITE" id="PS51767"/>
    </source>
</evidence>
<dbReference type="InterPro" id="IPR001969">
    <property type="entry name" value="Aspartic_peptidase_AS"/>
</dbReference>
<dbReference type="SUPFAM" id="SSF50630">
    <property type="entry name" value="Acid proteases"/>
    <property type="match status" value="1"/>
</dbReference>
<keyword evidence="4" id="KW-0378">Hydrolase</keyword>
<dbReference type="AlphaFoldDB" id="R7S3J2"/>
<dbReference type="EMBL" id="JH687559">
    <property type="protein sequence ID" value="EIN03786.1"/>
    <property type="molecule type" value="Genomic_DNA"/>
</dbReference>
<dbReference type="Proteomes" id="UP000054196">
    <property type="component" value="Unassembled WGS sequence"/>
</dbReference>
<reference evidence="8" key="1">
    <citation type="journal article" date="2012" name="Science">
        <title>The Paleozoic origin of enzymatic lignin decomposition reconstructed from 31 fungal genomes.</title>
        <authorList>
            <person name="Floudas D."/>
            <person name="Binder M."/>
            <person name="Riley R."/>
            <person name="Barry K."/>
            <person name="Blanchette R.A."/>
            <person name="Henrissat B."/>
            <person name="Martinez A.T."/>
            <person name="Otillar R."/>
            <person name="Spatafora J.W."/>
            <person name="Yadav J.S."/>
            <person name="Aerts A."/>
            <person name="Benoit I."/>
            <person name="Boyd A."/>
            <person name="Carlson A."/>
            <person name="Copeland A."/>
            <person name="Coutinho P.M."/>
            <person name="de Vries R.P."/>
            <person name="Ferreira P."/>
            <person name="Findley K."/>
            <person name="Foster B."/>
            <person name="Gaskell J."/>
            <person name="Glotzer D."/>
            <person name="Gorecki P."/>
            <person name="Heitman J."/>
            <person name="Hesse C."/>
            <person name="Hori C."/>
            <person name="Igarashi K."/>
            <person name="Jurgens J.A."/>
            <person name="Kallen N."/>
            <person name="Kersten P."/>
            <person name="Kohler A."/>
            <person name="Kuees U."/>
            <person name="Kumar T.K.A."/>
            <person name="Kuo A."/>
            <person name="LaButti K."/>
            <person name="Larrondo L.F."/>
            <person name="Lindquist E."/>
            <person name="Ling A."/>
            <person name="Lombard V."/>
            <person name="Lucas S."/>
            <person name="Lundell T."/>
            <person name="Martin R."/>
            <person name="McLaughlin D.J."/>
            <person name="Morgenstern I."/>
            <person name="Morin E."/>
            <person name="Murat C."/>
            <person name="Nagy L.G."/>
            <person name="Nolan M."/>
            <person name="Ohm R.A."/>
            <person name="Patyshakuliyeva A."/>
            <person name="Rokas A."/>
            <person name="Ruiz-Duenas F.J."/>
            <person name="Sabat G."/>
            <person name="Salamov A."/>
            <person name="Samejima M."/>
            <person name="Schmutz J."/>
            <person name="Slot J.C."/>
            <person name="St John F."/>
            <person name="Stenlid J."/>
            <person name="Sun H."/>
            <person name="Sun S."/>
            <person name="Syed K."/>
            <person name="Tsang A."/>
            <person name="Wiebenga A."/>
            <person name="Young D."/>
            <person name="Pisabarro A."/>
            <person name="Eastwood D.C."/>
            <person name="Martin F."/>
            <person name="Cullen D."/>
            <person name="Grigoriev I.V."/>
            <person name="Hibbett D.S."/>
        </authorList>
    </citation>
    <scope>NUCLEOTIDE SEQUENCE [LARGE SCALE GENOMIC DNA]</scope>
    <source>
        <strain evidence="8">HHB-11173 SS5</strain>
    </source>
</reference>
<dbReference type="CDD" id="cd05471">
    <property type="entry name" value="pepsin_like"/>
    <property type="match status" value="1"/>
</dbReference>
<dbReference type="Gene3D" id="2.40.70.10">
    <property type="entry name" value="Acid Proteases"/>
    <property type="match status" value="2"/>
</dbReference>
<dbReference type="GeneID" id="18880278"/>
<dbReference type="OrthoDB" id="660550at2759"/>
<feature type="chain" id="PRO_5004455474" evidence="5">
    <location>
        <begin position="20"/>
        <end position="413"/>
    </location>
</feature>
<evidence type="ECO:0000313" key="8">
    <source>
        <dbReference type="Proteomes" id="UP000054196"/>
    </source>
</evidence>
<feature type="signal peptide" evidence="5">
    <location>
        <begin position="1"/>
        <end position="19"/>
    </location>
</feature>
<dbReference type="GO" id="GO:0004190">
    <property type="term" value="F:aspartic-type endopeptidase activity"/>
    <property type="evidence" value="ECO:0007669"/>
    <property type="project" value="UniProtKB-KW"/>
</dbReference>
<dbReference type="PROSITE" id="PS00141">
    <property type="entry name" value="ASP_PROTEASE"/>
    <property type="match status" value="2"/>
</dbReference>
<keyword evidence="8" id="KW-1185">Reference proteome</keyword>
<organism evidence="7 8">
    <name type="scientific">Punctularia strigosozonata (strain HHB-11173)</name>
    <name type="common">White-rot fungus</name>
    <dbReference type="NCBI Taxonomy" id="741275"/>
    <lineage>
        <taxon>Eukaryota</taxon>
        <taxon>Fungi</taxon>
        <taxon>Dikarya</taxon>
        <taxon>Basidiomycota</taxon>
        <taxon>Agaricomycotina</taxon>
        <taxon>Agaricomycetes</taxon>
        <taxon>Corticiales</taxon>
        <taxon>Punctulariaceae</taxon>
        <taxon>Punctularia</taxon>
    </lineage>
</organism>
<feature type="domain" description="Peptidase A1" evidence="6">
    <location>
        <begin position="87"/>
        <end position="403"/>
    </location>
</feature>
<evidence type="ECO:0000256" key="4">
    <source>
        <dbReference type="RuleBase" id="RU000454"/>
    </source>
</evidence>
<dbReference type="InterPro" id="IPR001461">
    <property type="entry name" value="Aspartic_peptidase_A1"/>
</dbReference>
<sequence>MLSRSTSLCLLTVALGAAALPAPRATPNLGLSFTSKFNTKGTQKFDLARADRARIEAMAHTGHAIKSGNHKRASAYSVDATNAAVVYTTTITIGSEGEQYSVLVDTGSSNTWAGSAKPYTRTSTTNCSSGIFTEVDYGSGLFFGEVCTDTVALSPQMAVHNMSVGYGLVTEGFDEVDGLLGIGPKILTWGTVDGMTDYIPTIIDELAAQGTIPSDMFSIYFQPTTTMSLKNGELTIGGVDSAKCESAVTYVPLTTTTPAAYYWGIDAALTYNNSAVLEKTAGIVDTGTTLTYIASNAFAKYQNATGATLDSTTGLLSITPDRYENLLGLDIVIGGQNFKLTPNAQVWPRALNAEIGGSDDSLYLIVNDIGTLVGSGLDFILGYTFLERYYSVFDETNQRMGFASTTQTNAVVN</sequence>
<evidence type="ECO:0000256" key="2">
    <source>
        <dbReference type="ARBA" id="ARBA00022750"/>
    </source>
</evidence>
<gene>
    <name evidence="7" type="ORF">PUNSTDRAFT_139311</name>
</gene>
<keyword evidence="2 4" id="KW-0064">Aspartyl protease</keyword>
<protein>
    <submittedName>
        <fullName evidence="7">Aspartic peptidase A1</fullName>
    </submittedName>
</protein>
<feature type="active site" evidence="3">
    <location>
        <position position="285"/>
    </location>
</feature>
<dbReference type="InterPro" id="IPR033121">
    <property type="entry name" value="PEPTIDASE_A1"/>
</dbReference>
<dbReference type="RefSeq" id="XP_007389071.1">
    <property type="nucleotide sequence ID" value="XM_007389009.1"/>
</dbReference>
<dbReference type="InterPro" id="IPR034164">
    <property type="entry name" value="Pepsin-like_dom"/>
</dbReference>
<keyword evidence="5" id="KW-0732">Signal</keyword>
<dbReference type="PANTHER" id="PTHR47966:SF74">
    <property type="entry name" value="AGR407CP"/>
    <property type="match status" value="1"/>
</dbReference>
<evidence type="ECO:0000256" key="5">
    <source>
        <dbReference type="SAM" id="SignalP"/>
    </source>
</evidence>
<accession>R7S3J2</accession>
<dbReference type="MEROPS" id="A01.019"/>
<dbReference type="PROSITE" id="PS51767">
    <property type="entry name" value="PEPTIDASE_A1"/>
    <property type="match status" value="1"/>
</dbReference>